<dbReference type="Gene3D" id="1.10.357.10">
    <property type="entry name" value="Tetracycline Repressor, domain 2"/>
    <property type="match status" value="1"/>
</dbReference>
<dbReference type="GO" id="GO:0003677">
    <property type="term" value="F:DNA binding"/>
    <property type="evidence" value="ECO:0007669"/>
    <property type="project" value="UniProtKB-UniRule"/>
</dbReference>
<keyword evidence="5" id="KW-1185">Reference proteome</keyword>
<dbReference type="KEGG" id="dalk:DSCA_36700"/>
<reference evidence="4 5" key="1">
    <citation type="submission" date="2019-11" db="EMBL/GenBank/DDBJ databases">
        <title>Comparative genomics of hydrocarbon-degrading Desulfosarcina strains.</title>
        <authorList>
            <person name="Watanabe M."/>
            <person name="Kojima H."/>
            <person name="Fukui M."/>
        </authorList>
    </citation>
    <scope>NUCLEOTIDE SEQUENCE [LARGE SCALE GENOMIC DNA]</scope>
    <source>
        <strain evidence="4 5">PL12</strain>
    </source>
</reference>
<protein>
    <recommendedName>
        <fullName evidence="3">HTH tetR-type domain-containing protein</fullName>
    </recommendedName>
</protein>
<evidence type="ECO:0000256" key="1">
    <source>
        <dbReference type="ARBA" id="ARBA00023125"/>
    </source>
</evidence>
<dbReference type="SUPFAM" id="SSF46689">
    <property type="entry name" value="Homeodomain-like"/>
    <property type="match status" value="1"/>
</dbReference>
<dbReference type="InterPro" id="IPR001647">
    <property type="entry name" value="HTH_TetR"/>
</dbReference>
<sequence length="177" mass="20047">MGNIAKEAELSPGTLYMYFDSKEELLASLPVRTLQYLLIRMEHTNEEVGASAVERLENLKNCFLGTYDFDPLVLINMFKLQSIETLQHISYELLTEITELARKILGRIIGVLSTSLNEEAFAAHHPNALADILWGLFSGVVLREEINKVINAKDDLVRAKFELAFEIFIRGLQAPQH</sequence>
<keyword evidence="1 2" id="KW-0238">DNA-binding</keyword>
<proteinExistence type="predicted"/>
<organism evidence="4 5">
    <name type="scientific">Desulfosarcina alkanivorans</name>
    <dbReference type="NCBI Taxonomy" id="571177"/>
    <lineage>
        <taxon>Bacteria</taxon>
        <taxon>Pseudomonadati</taxon>
        <taxon>Thermodesulfobacteriota</taxon>
        <taxon>Desulfobacteria</taxon>
        <taxon>Desulfobacterales</taxon>
        <taxon>Desulfosarcinaceae</taxon>
        <taxon>Desulfosarcina</taxon>
    </lineage>
</organism>
<accession>A0A5K7YN98</accession>
<name>A0A5K7YN98_9BACT</name>
<dbReference type="AlphaFoldDB" id="A0A5K7YN98"/>
<dbReference type="Proteomes" id="UP000427906">
    <property type="component" value="Chromosome"/>
</dbReference>
<dbReference type="PROSITE" id="PS50977">
    <property type="entry name" value="HTH_TETR_2"/>
    <property type="match status" value="1"/>
</dbReference>
<evidence type="ECO:0000313" key="4">
    <source>
        <dbReference type="EMBL" id="BBO69740.1"/>
    </source>
</evidence>
<comment type="caution">
    <text evidence="2">Lacks conserved residue(s) required for the propagation of feature annotation.</text>
</comment>
<feature type="domain" description="HTH tetR-type" evidence="3">
    <location>
        <begin position="1"/>
        <end position="37"/>
    </location>
</feature>
<dbReference type="Pfam" id="PF00440">
    <property type="entry name" value="TetR_N"/>
    <property type="match status" value="1"/>
</dbReference>
<gene>
    <name evidence="4" type="ORF">DSCA_36700</name>
</gene>
<evidence type="ECO:0000259" key="3">
    <source>
        <dbReference type="PROSITE" id="PS50977"/>
    </source>
</evidence>
<dbReference type="InterPro" id="IPR009057">
    <property type="entry name" value="Homeodomain-like_sf"/>
</dbReference>
<evidence type="ECO:0000313" key="5">
    <source>
        <dbReference type="Proteomes" id="UP000427906"/>
    </source>
</evidence>
<dbReference type="EMBL" id="AP021874">
    <property type="protein sequence ID" value="BBO69740.1"/>
    <property type="molecule type" value="Genomic_DNA"/>
</dbReference>
<evidence type="ECO:0000256" key="2">
    <source>
        <dbReference type="PROSITE-ProRule" id="PRU00335"/>
    </source>
</evidence>
<dbReference type="Gene3D" id="1.10.10.60">
    <property type="entry name" value="Homeodomain-like"/>
    <property type="match status" value="1"/>
</dbReference>